<evidence type="ECO:0000313" key="8">
    <source>
        <dbReference type="EMBL" id="TGD44707.1"/>
    </source>
</evidence>
<protein>
    <submittedName>
        <fullName evidence="8">Methyl-accepting chemotaxis protein</fullName>
    </submittedName>
</protein>
<feature type="transmembrane region" description="Helical" evidence="5">
    <location>
        <begin position="66"/>
        <end position="86"/>
    </location>
</feature>
<keyword evidence="5" id="KW-0812">Transmembrane</keyword>
<dbReference type="InterPro" id="IPR003660">
    <property type="entry name" value="HAMP_dom"/>
</dbReference>
<dbReference type="Pfam" id="PF00015">
    <property type="entry name" value="MCPsignal"/>
    <property type="match status" value="1"/>
</dbReference>
<evidence type="ECO:0000313" key="9">
    <source>
        <dbReference type="Proteomes" id="UP000297741"/>
    </source>
</evidence>
<feature type="transmembrane region" description="Helical" evidence="5">
    <location>
        <begin position="149"/>
        <end position="171"/>
    </location>
</feature>
<evidence type="ECO:0000256" key="1">
    <source>
        <dbReference type="ARBA" id="ARBA00022500"/>
    </source>
</evidence>
<dbReference type="PRINTS" id="PR00260">
    <property type="entry name" value="CHEMTRNSDUCR"/>
</dbReference>
<dbReference type="Proteomes" id="UP000297741">
    <property type="component" value="Unassembled WGS sequence"/>
</dbReference>
<evidence type="ECO:0000256" key="4">
    <source>
        <dbReference type="SAM" id="Coils"/>
    </source>
</evidence>
<keyword evidence="5" id="KW-1133">Transmembrane helix</keyword>
<accession>A0ABY2KUA2</accession>
<keyword evidence="5" id="KW-0472">Membrane</keyword>
<keyword evidence="1" id="KW-0145">Chemotaxis</keyword>
<proteinExistence type="inferred from homology"/>
<dbReference type="PANTHER" id="PTHR43531:SF11">
    <property type="entry name" value="METHYL-ACCEPTING CHEMOTAXIS PROTEIN 3"/>
    <property type="match status" value="1"/>
</dbReference>
<evidence type="ECO:0000256" key="5">
    <source>
        <dbReference type="SAM" id="Phobius"/>
    </source>
</evidence>
<dbReference type="Gene3D" id="1.10.287.950">
    <property type="entry name" value="Methyl-accepting chemotaxis protein"/>
    <property type="match status" value="1"/>
</dbReference>
<dbReference type="PANTHER" id="PTHR43531">
    <property type="entry name" value="PROTEIN ICFG"/>
    <property type="match status" value="1"/>
</dbReference>
<organism evidence="8 9">
    <name type="scientific">Pseudotabrizicola sediminis</name>
    <dbReference type="NCBI Taxonomy" id="2486418"/>
    <lineage>
        <taxon>Bacteria</taxon>
        <taxon>Pseudomonadati</taxon>
        <taxon>Pseudomonadota</taxon>
        <taxon>Alphaproteobacteria</taxon>
        <taxon>Rhodobacterales</taxon>
        <taxon>Paracoccaceae</taxon>
        <taxon>Pseudotabrizicola</taxon>
    </lineage>
</organism>
<evidence type="ECO:0000256" key="2">
    <source>
        <dbReference type="ARBA" id="ARBA00029447"/>
    </source>
</evidence>
<evidence type="ECO:0000259" key="6">
    <source>
        <dbReference type="PROSITE" id="PS50111"/>
    </source>
</evidence>
<name>A0ABY2KUA2_9RHOB</name>
<feature type="domain" description="HAMP" evidence="7">
    <location>
        <begin position="264"/>
        <end position="308"/>
    </location>
</feature>
<sequence>MKQHDDDFSKSQVSACRNLLSAYTGLFPVVLAATWFTGNSFFVAPLASAAFLAVGWVGLGSGGPTARLGVSFAVIGQAIALTTAFAGHAWQIDMHMTFFAALATLILMVDVRAILAATGLIVLHHLSVSLLFPALIYPSFDLWANMARTLLHGAVVSAESAALVFAILVRLRMQAQAAEREEALASARQTTSDMLATAEVAREHAEMQRVEAENLRAVAEAAQLRTHQESARAEAAHRDAIELQTQEAARRSAALQEQQSVASALRAALARLSEGDLSVTITTAFPPDYESLRVDFNAAVQRLRAALMKVADMSGQIREEASVISTAAGSLAVRTERQAATLEETSAAMSEFSAAVRKSAQMASDAASSTARARTEAKSGGVVIEQAIGAMHRIDESSQKIARINSVIGEVAFQTNLLALNAGVEAARAGEAGRGFAVVASEVRALSQRCSEAAKEISSLVQEAGRQVRDGVDLVGQTGAVLGVITESVVAAAEQVTAIANTASSQSLSLTEIAVAIADLDKVTQQNASMFQETTTACQSLDTATSTMIDLVGHFVTEDQSSAKAMYKTRRVA</sequence>
<keyword evidence="3" id="KW-0807">Transducer</keyword>
<reference evidence="8 9" key="1">
    <citation type="submission" date="2018-11" db="EMBL/GenBank/DDBJ databases">
        <title>Tabrizicola sp. isolated from sediment of alpine lake.</title>
        <authorList>
            <person name="Liu Z."/>
        </authorList>
    </citation>
    <scope>NUCLEOTIDE SEQUENCE [LARGE SCALE GENOMIC DNA]</scope>
    <source>
        <strain evidence="8 9">DRYC-M-16</strain>
    </source>
</reference>
<feature type="transmembrane region" description="Helical" evidence="5">
    <location>
        <begin position="42"/>
        <end position="59"/>
    </location>
</feature>
<dbReference type="PROSITE" id="PS50885">
    <property type="entry name" value="HAMP"/>
    <property type="match status" value="1"/>
</dbReference>
<keyword evidence="4" id="KW-0175">Coiled coil</keyword>
<evidence type="ECO:0000256" key="3">
    <source>
        <dbReference type="PROSITE-ProRule" id="PRU00284"/>
    </source>
</evidence>
<feature type="domain" description="Methyl-accepting transducer" evidence="6">
    <location>
        <begin position="313"/>
        <end position="542"/>
    </location>
</feature>
<feature type="transmembrane region" description="Helical" evidence="5">
    <location>
        <begin position="114"/>
        <end position="137"/>
    </location>
</feature>
<keyword evidence="9" id="KW-1185">Reference proteome</keyword>
<comment type="similarity">
    <text evidence="2">Belongs to the methyl-accepting chemotaxis (MCP) protein family.</text>
</comment>
<dbReference type="EMBL" id="RPEM01000002">
    <property type="protein sequence ID" value="TGD44707.1"/>
    <property type="molecule type" value="Genomic_DNA"/>
</dbReference>
<dbReference type="InterPro" id="IPR051310">
    <property type="entry name" value="MCP_chemotaxis"/>
</dbReference>
<gene>
    <name evidence="8" type="ORF">EEB11_03805</name>
</gene>
<dbReference type="SMART" id="SM00283">
    <property type="entry name" value="MA"/>
    <property type="match status" value="1"/>
</dbReference>
<evidence type="ECO:0000259" key="7">
    <source>
        <dbReference type="PROSITE" id="PS50885"/>
    </source>
</evidence>
<dbReference type="SUPFAM" id="SSF58104">
    <property type="entry name" value="Methyl-accepting chemotaxis protein (MCP) signaling domain"/>
    <property type="match status" value="1"/>
</dbReference>
<dbReference type="InterPro" id="IPR004090">
    <property type="entry name" value="Chemotax_Me-accpt_rcpt"/>
</dbReference>
<feature type="transmembrane region" description="Helical" evidence="5">
    <location>
        <begin position="20"/>
        <end position="36"/>
    </location>
</feature>
<feature type="coiled-coil region" evidence="4">
    <location>
        <begin position="195"/>
        <end position="222"/>
    </location>
</feature>
<dbReference type="PROSITE" id="PS50111">
    <property type="entry name" value="CHEMOTAXIS_TRANSDUC_2"/>
    <property type="match status" value="1"/>
</dbReference>
<comment type="caution">
    <text evidence="8">The sequence shown here is derived from an EMBL/GenBank/DDBJ whole genome shotgun (WGS) entry which is preliminary data.</text>
</comment>
<dbReference type="InterPro" id="IPR004089">
    <property type="entry name" value="MCPsignal_dom"/>
</dbReference>
<dbReference type="RefSeq" id="WP_135429088.1">
    <property type="nucleotide sequence ID" value="NZ_RPEM01000002.1"/>
</dbReference>